<dbReference type="InterPro" id="IPR036034">
    <property type="entry name" value="PDZ_sf"/>
</dbReference>
<organism evidence="7 8">
    <name type="scientific">Candidatus Saganbacteria bacterium</name>
    <dbReference type="NCBI Taxonomy" id="2575572"/>
    <lineage>
        <taxon>Bacteria</taxon>
        <taxon>Bacillati</taxon>
        <taxon>Saganbacteria</taxon>
    </lineage>
</organism>
<name>A0A833P2N1_UNCSA</name>
<dbReference type="GO" id="GO:0030288">
    <property type="term" value="C:outer membrane-bounded periplasmic space"/>
    <property type="evidence" value="ECO:0007669"/>
    <property type="project" value="TreeGrafter"/>
</dbReference>
<dbReference type="Gene3D" id="3.30.750.44">
    <property type="match status" value="1"/>
</dbReference>
<dbReference type="PANTHER" id="PTHR32060:SF30">
    <property type="entry name" value="CARBOXY-TERMINAL PROCESSING PROTEASE CTPA"/>
    <property type="match status" value="1"/>
</dbReference>
<dbReference type="Gene3D" id="2.30.42.10">
    <property type="match status" value="1"/>
</dbReference>
<dbReference type="SMART" id="SM00228">
    <property type="entry name" value="PDZ"/>
    <property type="match status" value="1"/>
</dbReference>
<evidence type="ECO:0000256" key="2">
    <source>
        <dbReference type="ARBA" id="ARBA00022670"/>
    </source>
</evidence>
<proteinExistence type="inferred from homology"/>
<feature type="domain" description="PDZ" evidence="6">
    <location>
        <begin position="87"/>
        <end position="151"/>
    </location>
</feature>
<evidence type="ECO:0000256" key="1">
    <source>
        <dbReference type="ARBA" id="ARBA00009179"/>
    </source>
</evidence>
<evidence type="ECO:0000313" key="8">
    <source>
        <dbReference type="Proteomes" id="UP000488506"/>
    </source>
</evidence>
<reference evidence="7 8" key="1">
    <citation type="submission" date="2019-12" db="EMBL/GenBank/DDBJ databases">
        <authorList>
            <person name="Wolfe R."/>
            <person name="Danczak R."/>
            <person name="Wilkins M."/>
        </authorList>
    </citation>
    <scope>NUCLEOTIDE SEQUENCE [LARGE SCALE GENOMIC DNA]</scope>
    <source>
        <strain evidence="7">X2_MaxBin.013</strain>
    </source>
</reference>
<dbReference type="SMART" id="SM00245">
    <property type="entry name" value="TSPc"/>
    <property type="match status" value="1"/>
</dbReference>
<evidence type="ECO:0000256" key="3">
    <source>
        <dbReference type="ARBA" id="ARBA00022801"/>
    </source>
</evidence>
<keyword evidence="2 5" id="KW-0645">Protease</keyword>
<gene>
    <name evidence="7" type="ORF">FD145_1550</name>
</gene>
<sequence length="386" mass="42557">MIKKVFLVFLIVAVFSVGFIWGRGAAQDELERKFEIYLQVLNLVRNDFVEKNLDSTKLVYGSIKGLLEATGDPYTRFMEPKNYKEMKIRLKGSYSGVGIYIGMKENQLLVISTIPGTPADLAKLKAKDKIMTIDGKTTKDMSLEEAVSHIRGPAGTKVALGIIRGKAKEPKDYILKREKISIKSTEFKMIADKIAYIKLTTFEKQDAPQEMIKALAMAQKAKAKGLILDLRGNGGGLLDNSIQIGSMFIREGMIVQTVDRDGAKDIKYSSGQIKWWEPMVVLINEASASASEILAGALRDNKAATIVGSKSFGKASVQSVRVMQDDSAVLLTIAKYLTPSGEDISKKGIMPDVVIDVPTKEAEELEKSEKDIQLDKAIEIIKSKIQ</sequence>
<evidence type="ECO:0000259" key="6">
    <source>
        <dbReference type="PROSITE" id="PS50106"/>
    </source>
</evidence>
<dbReference type="SUPFAM" id="SSF52096">
    <property type="entry name" value="ClpP/crotonase"/>
    <property type="match status" value="1"/>
</dbReference>
<evidence type="ECO:0000313" key="7">
    <source>
        <dbReference type="EMBL" id="KAF0132845.1"/>
    </source>
</evidence>
<dbReference type="Proteomes" id="UP000488506">
    <property type="component" value="Unassembled WGS sequence"/>
</dbReference>
<accession>A0A833P2N1</accession>
<dbReference type="CDD" id="cd06782">
    <property type="entry name" value="cpPDZ_CPP-like"/>
    <property type="match status" value="1"/>
</dbReference>
<dbReference type="GO" id="GO:0006508">
    <property type="term" value="P:proteolysis"/>
    <property type="evidence" value="ECO:0007669"/>
    <property type="project" value="UniProtKB-KW"/>
</dbReference>
<dbReference type="SUPFAM" id="SSF50156">
    <property type="entry name" value="PDZ domain-like"/>
    <property type="match status" value="1"/>
</dbReference>
<dbReference type="InterPro" id="IPR004447">
    <property type="entry name" value="Peptidase_S41A"/>
</dbReference>
<dbReference type="Pfam" id="PF03572">
    <property type="entry name" value="Peptidase_S41"/>
    <property type="match status" value="1"/>
</dbReference>
<dbReference type="FunFam" id="2.30.42.10:FF:000063">
    <property type="entry name" value="Peptidase, S41 family"/>
    <property type="match status" value="1"/>
</dbReference>
<dbReference type="PANTHER" id="PTHR32060">
    <property type="entry name" value="TAIL-SPECIFIC PROTEASE"/>
    <property type="match status" value="1"/>
</dbReference>
<dbReference type="InterPro" id="IPR055210">
    <property type="entry name" value="CtpA/B_N"/>
</dbReference>
<dbReference type="AlphaFoldDB" id="A0A833P2N1"/>
<dbReference type="InterPro" id="IPR029045">
    <property type="entry name" value="ClpP/crotonase-like_dom_sf"/>
</dbReference>
<dbReference type="GO" id="GO:0004175">
    <property type="term" value="F:endopeptidase activity"/>
    <property type="evidence" value="ECO:0007669"/>
    <property type="project" value="TreeGrafter"/>
</dbReference>
<dbReference type="InterPro" id="IPR005151">
    <property type="entry name" value="Tail-specific_protease"/>
</dbReference>
<dbReference type="EMBL" id="WPAF01000041">
    <property type="protein sequence ID" value="KAF0132845.1"/>
    <property type="molecule type" value="Genomic_DNA"/>
</dbReference>
<dbReference type="PROSITE" id="PS50106">
    <property type="entry name" value="PDZ"/>
    <property type="match status" value="1"/>
</dbReference>
<comment type="caution">
    <text evidence="7">The sequence shown here is derived from an EMBL/GenBank/DDBJ whole genome shotgun (WGS) entry which is preliminary data.</text>
</comment>
<dbReference type="NCBIfam" id="TIGR00225">
    <property type="entry name" value="prc"/>
    <property type="match status" value="1"/>
</dbReference>
<dbReference type="Pfam" id="PF22694">
    <property type="entry name" value="CtpB_N-like"/>
    <property type="match status" value="1"/>
</dbReference>
<dbReference type="GO" id="GO:0007165">
    <property type="term" value="P:signal transduction"/>
    <property type="evidence" value="ECO:0007669"/>
    <property type="project" value="TreeGrafter"/>
</dbReference>
<dbReference type="InterPro" id="IPR001478">
    <property type="entry name" value="PDZ"/>
</dbReference>
<keyword evidence="4 5" id="KW-0720">Serine protease</keyword>
<comment type="similarity">
    <text evidence="1 5">Belongs to the peptidase S41A family.</text>
</comment>
<protein>
    <submittedName>
        <fullName evidence="7">Carboxyl-terminal processing protease</fullName>
    </submittedName>
</protein>
<dbReference type="GO" id="GO:0008236">
    <property type="term" value="F:serine-type peptidase activity"/>
    <property type="evidence" value="ECO:0007669"/>
    <property type="project" value="UniProtKB-KW"/>
</dbReference>
<dbReference type="Pfam" id="PF00595">
    <property type="entry name" value="PDZ"/>
    <property type="match status" value="1"/>
</dbReference>
<evidence type="ECO:0000256" key="4">
    <source>
        <dbReference type="ARBA" id="ARBA00022825"/>
    </source>
</evidence>
<dbReference type="CDD" id="cd07560">
    <property type="entry name" value="Peptidase_S41_CPP"/>
    <property type="match status" value="1"/>
</dbReference>
<dbReference type="Gene3D" id="3.90.226.10">
    <property type="entry name" value="2-enoyl-CoA Hydratase, Chain A, domain 1"/>
    <property type="match status" value="1"/>
</dbReference>
<evidence type="ECO:0000256" key="5">
    <source>
        <dbReference type="RuleBase" id="RU004404"/>
    </source>
</evidence>
<keyword evidence="3 5" id="KW-0378">Hydrolase</keyword>